<dbReference type="OrthoDB" id="442677at2759"/>
<organism evidence="1 2">
    <name type="scientific">Cervus elaphus hippelaphus</name>
    <name type="common">European red deer</name>
    <dbReference type="NCBI Taxonomy" id="46360"/>
    <lineage>
        <taxon>Eukaryota</taxon>
        <taxon>Metazoa</taxon>
        <taxon>Chordata</taxon>
        <taxon>Craniata</taxon>
        <taxon>Vertebrata</taxon>
        <taxon>Euteleostomi</taxon>
        <taxon>Mammalia</taxon>
        <taxon>Eutheria</taxon>
        <taxon>Laurasiatheria</taxon>
        <taxon>Artiodactyla</taxon>
        <taxon>Ruminantia</taxon>
        <taxon>Pecora</taxon>
        <taxon>Cervidae</taxon>
        <taxon>Cervinae</taxon>
        <taxon>Cervus</taxon>
    </lineage>
</organism>
<evidence type="ECO:0000313" key="2">
    <source>
        <dbReference type="Proteomes" id="UP000242450"/>
    </source>
</evidence>
<protein>
    <submittedName>
        <fullName evidence="1">RBM34</fullName>
    </submittedName>
</protein>
<reference evidence="1 2" key="1">
    <citation type="journal article" date="2018" name="Mol. Genet. Genomics">
        <title>The red deer Cervus elaphus genome CerEla1.0: sequencing, annotating, genes, and chromosomes.</title>
        <authorList>
            <person name="Bana N.A."/>
            <person name="Nyiri A."/>
            <person name="Nagy J."/>
            <person name="Frank K."/>
            <person name="Nagy T."/>
            <person name="Steger V."/>
            <person name="Schiller M."/>
            <person name="Lakatos P."/>
            <person name="Sugar L."/>
            <person name="Horn P."/>
            <person name="Barta E."/>
            <person name="Orosz L."/>
        </authorList>
    </citation>
    <scope>NUCLEOTIDE SEQUENCE [LARGE SCALE GENOMIC DNA]</scope>
    <source>
        <strain evidence="1">Hungarian</strain>
    </source>
</reference>
<dbReference type="Proteomes" id="UP000242450">
    <property type="component" value="Chromosome 15"/>
</dbReference>
<sequence>MRLGARGVRGGAWNLVVESVASVSRGNPDGGACGNLEGDYEVGQVANSLFRGKQPSRGSTGRLASLFGSVKPQLQPVYVPVPKVSHCVLLRMAH</sequence>
<proteinExistence type="predicted"/>
<keyword evidence="2" id="KW-1185">Reference proteome</keyword>
<dbReference type="AlphaFoldDB" id="A0A212CPD2"/>
<comment type="caution">
    <text evidence="1">The sequence shown here is derived from an EMBL/GenBank/DDBJ whole genome shotgun (WGS) entry which is preliminary data.</text>
</comment>
<evidence type="ECO:0000313" key="1">
    <source>
        <dbReference type="EMBL" id="OWK07800.1"/>
    </source>
</evidence>
<accession>A0A212CPD2</accession>
<gene>
    <name evidence="1" type="ORF">Celaphus_00008145</name>
</gene>
<name>A0A212CPD2_CEREH</name>
<dbReference type="EMBL" id="MKHE01000015">
    <property type="protein sequence ID" value="OWK07800.1"/>
    <property type="molecule type" value="Genomic_DNA"/>
</dbReference>